<feature type="binding site" evidence="7">
    <location>
        <position position="361"/>
    </location>
    <ligand>
        <name>Mn(2+)</name>
        <dbReference type="ChEBI" id="CHEBI:29035"/>
        <label>1</label>
    </ligand>
</feature>
<dbReference type="Pfam" id="PF01368">
    <property type="entry name" value="DHH"/>
    <property type="match status" value="1"/>
</dbReference>
<dbReference type="InterPro" id="IPR014528">
    <property type="entry name" value="GdpP/PdeA"/>
</dbReference>
<feature type="domain" description="GGDEF" evidence="9">
    <location>
        <begin position="186"/>
        <end position="314"/>
    </location>
</feature>
<proteinExistence type="inferred from homology"/>
<feature type="binding site" evidence="7">
    <location>
        <position position="454"/>
    </location>
    <ligand>
        <name>Mn(2+)</name>
        <dbReference type="ChEBI" id="CHEBI:29035"/>
        <label>2</label>
    </ligand>
</feature>
<keyword evidence="5 6" id="KW-0472">Membrane</keyword>
<dbReference type="SUPFAM" id="SSF64182">
    <property type="entry name" value="DHH phosphoesterases"/>
    <property type="match status" value="1"/>
</dbReference>
<evidence type="ECO:0000256" key="8">
    <source>
        <dbReference type="SAM" id="Phobius"/>
    </source>
</evidence>
<dbReference type="Gene3D" id="3.30.450.20">
    <property type="entry name" value="PAS domain"/>
    <property type="match status" value="1"/>
</dbReference>
<dbReference type="InterPro" id="IPR051319">
    <property type="entry name" value="Oligoribo/pAp-PDE_c-di-AMP_PDE"/>
</dbReference>
<dbReference type="GO" id="GO:0016874">
    <property type="term" value="F:ligase activity"/>
    <property type="evidence" value="ECO:0007669"/>
    <property type="project" value="UniProtKB-KW"/>
</dbReference>
<keyword evidence="10" id="KW-0436">Ligase</keyword>
<dbReference type="PANTHER" id="PTHR47618">
    <property type="entry name" value="BIFUNCTIONAL OLIGORIBONUCLEASE AND PAP PHOSPHATASE NRNA"/>
    <property type="match status" value="1"/>
</dbReference>
<dbReference type="InterPro" id="IPR049553">
    <property type="entry name" value="GdpP-like_PAS"/>
</dbReference>
<reference evidence="10 11" key="1">
    <citation type="submission" date="2014-09" db="EMBL/GenBank/DDBJ databases">
        <authorList>
            <person name="Hornung B.V."/>
        </authorList>
    </citation>
    <scope>NUCLEOTIDE SEQUENCE [LARGE SCALE GENOMIC DNA]</scope>
    <source>
        <strain evidence="10 11">FRIFI</strain>
    </source>
</reference>
<keyword evidence="3 8" id="KW-0812">Transmembrane</keyword>
<dbReference type="AlphaFoldDB" id="A0A2P2BVD4"/>
<organism evidence="10 11">
    <name type="scientific">Romboutsia hominis</name>
    <dbReference type="NCBI Taxonomy" id="1507512"/>
    <lineage>
        <taxon>Bacteria</taxon>
        <taxon>Bacillati</taxon>
        <taxon>Bacillota</taxon>
        <taxon>Clostridia</taxon>
        <taxon>Peptostreptococcales</taxon>
        <taxon>Peptostreptococcaceae</taxon>
        <taxon>Romboutsia</taxon>
    </lineage>
</organism>
<dbReference type="FunFam" id="3.90.1640.10:FF:000002">
    <property type="entry name" value="Cyclic-di-AMP phosphodiesterase"/>
    <property type="match status" value="1"/>
</dbReference>
<dbReference type="KEGG" id="rhom:FRIFI_2783"/>
<evidence type="ECO:0000256" key="5">
    <source>
        <dbReference type="ARBA" id="ARBA00023136"/>
    </source>
</evidence>
<keyword evidence="7" id="KW-0479">Metal-binding</keyword>
<dbReference type="PIRSF" id="PIRSF026583">
    <property type="entry name" value="YybT"/>
    <property type="match status" value="1"/>
</dbReference>
<feature type="binding site" evidence="7">
    <location>
        <position position="430"/>
    </location>
    <ligand>
        <name>Mn(2+)</name>
        <dbReference type="ChEBI" id="CHEBI:29035"/>
        <label>1</label>
    </ligand>
</feature>
<dbReference type="Pfam" id="PF02272">
    <property type="entry name" value="DHHA1"/>
    <property type="match status" value="1"/>
</dbReference>
<evidence type="ECO:0000256" key="2">
    <source>
        <dbReference type="ARBA" id="ARBA00022475"/>
    </source>
</evidence>
<protein>
    <recommendedName>
        <fullName evidence="6">Cyclic-di-AMP phosphodiesterase</fullName>
        <ecNumber evidence="6">3.1.4.-</ecNumber>
    </recommendedName>
</protein>
<keyword evidence="11" id="KW-1185">Reference proteome</keyword>
<keyword evidence="4 8" id="KW-1133">Transmembrane helix</keyword>
<dbReference type="Pfam" id="PF24898">
    <property type="entry name" value="GGDEF_GdpP"/>
    <property type="match status" value="1"/>
</dbReference>
<feature type="binding site" evidence="7">
    <location>
        <position position="357"/>
    </location>
    <ligand>
        <name>Mn(2+)</name>
        <dbReference type="ChEBI" id="CHEBI:29035"/>
        <label>1</label>
    </ligand>
</feature>
<evidence type="ECO:0000256" key="4">
    <source>
        <dbReference type="ARBA" id="ARBA00022989"/>
    </source>
</evidence>
<evidence type="ECO:0000256" key="6">
    <source>
        <dbReference type="PIRNR" id="PIRNR026583"/>
    </source>
</evidence>
<dbReference type="InterPro" id="IPR001667">
    <property type="entry name" value="DDH_dom"/>
</dbReference>
<dbReference type="InterPro" id="IPR000160">
    <property type="entry name" value="GGDEF_dom"/>
</dbReference>
<dbReference type="InterPro" id="IPR003156">
    <property type="entry name" value="DHHA1_dom"/>
</dbReference>
<keyword evidence="7" id="KW-0464">Manganese</keyword>
<evidence type="ECO:0000313" key="10">
    <source>
        <dbReference type="EMBL" id="CEI74300.1"/>
    </source>
</evidence>
<dbReference type="Pfam" id="PF21370">
    <property type="entry name" value="PAS_GdpP"/>
    <property type="match status" value="1"/>
</dbReference>
<evidence type="ECO:0000256" key="7">
    <source>
        <dbReference type="PIRSR" id="PIRSR026583-50"/>
    </source>
</evidence>
<feature type="binding site" evidence="7">
    <location>
        <position position="509"/>
    </location>
    <ligand>
        <name>Mn(2+)</name>
        <dbReference type="ChEBI" id="CHEBI:29035"/>
        <label>2</label>
    </ligand>
</feature>
<dbReference type="Gene3D" id="3.90.1640.10">
    <property type="entry name" value="inorganic pyrophosphatase (n-terminal core)"/>
    <property type="match status" value="1"/>
</dbReference>
<comment type="catalytic activity">
    <reaction evidence="6">
        <text>3',3'-c-di-AMP + H2O = 5'-O-phosphonoadenylyl-(3'-&gt;5')-adenosine + H(+)</text>
        <dbReference type="Rhea" id="RHEA:54420"/>
        <dbReference type="ChEBI" id="CHEBI:15377"/>
        <dbReference type="ChEBI" id="CHEBI:15378"/>
        <dbReference type="ChEBI" id="CHEBI:71500"/>
        <dbReference type="ChEBI" id="CHEBI:138171"/>
    </reaction>
</comment>
<evidence type="ECO:0000256" key="3">
    <source>
        <dbReference type="ARBA" id="ARBA00022692"/>
    </source>
</evidence>
<dbReference type="PANTHER" id="PTHR47618:SF2">
    <property type="entry name" value="CYCLIC-DI-AMP PHOSPHODIESTERASE GDPP"/>
    <property type="match status" value="1"/>
</dbReference>
<dbReference type="GO" id="GO:0005840">
    <property type="term" value="C:ribosome"/>
    <property type="evidence" value="ECO:0007669"/>
    <property type="project" value="UniProtKB-KW"/>
</dbReference>
<dbReference type="EC" id="3.1.4.-" evidence="6"/>
<sequence length="664" mass="75280">MRNKPALKINMPENNIYILIIGVASTALLLYDFYVGCLFFLIFLYIVFHNWKTTNIRRKEWNNYIQNLSLDIDETTKKAIMNLPIPLCILEFDGKISWYNNKFHQMTETQDLLGENIDDIVKNLDLRKVLNENKEMYTDVKYKDRDYTVVYNVVKNDQEKNAKYLMMLYWLDKTDYLNLQQKHEDEKNSMMLIQVDGYDDVLKSASEDKRPMINVEIERILSNLENASKSALKRTSKDKFFLVMNKKELKKLESEKFSVLDKIREIDYGNTLPVTISMGIGVDGDSINENLKLASGALDLALGRGGDQAVIKTKDKSVFYGGKSKAVEKTTKVKSRLIGHALREIILESDHVYIMGHKYPDMDALGSAVGIYDICKSCGKNANIVLDSTNESIDIFVDRIESSDYYDGIFIDSEEAIRSCTRNTLVVVVDTHRPNFTECNELLGISDKIVVIDHHRRGVEFINDTVLLFHEIYVSSTCEMVTELVQYMEDNVKINKLTAEGLLAGITLDTKNFAFKTGVRTFEAASYLKKVGADTVEVKKLFNSDISDFITKAEIIQSAKIVYGKICLAYTERVADNINIVIAQAADELLNIKEVEASFVLGKKDDKIFISARSLGETNVHVLMEKLGGGGHKDIAGAQLEGVSLKTAYSMVQDIIDECIKEEK</sequence>
<keyword evidence="10" id="KW-0687">Ribonucleoprotein</keyword>
<dbReference type="PROSITE" id="PS50887">
    <property type="entry name" value="GGDEF"/>
    <property type="match status" value="1"/>
</dbReference>
<name>A0A2P2BVD4_9FIRM</name>
<evidence type="ECO:0000313" key="11">
    <source>
        <dbReference type="Proteomes" id="UP000245695"/>
    </source>
</evidence>
<gene>
    <name evidence="10" type="ORF">FRIFI_2783</name>
</gene>
<feature type="binding site" evidence="7">
    <location>
        <position position="363"/>
    </location>
    <ligand>
        <name>Mn(2+)</name>
        <dbReference type="ChEBI" id="CHEBI:29035"/>
        <label>2</label>
    </ligand>
</feature>
<evidence type="ECO:0000256" key="1">
    <source>
        <dbReference type="ARBA" id="ARBA00004651"/>
    </source>
</evidence>
<comment type="cofactor">
    <cofactor evidence="7">
        <name>Mn(2+)</name>
        <dbReference type="ChEBI" id="CHEBI:29035"/>
    </cofactor>
    <text evidence="7">For phosphodiesterase activity, probably binds 2 Mn(2+) per subunit.</text>
</comment>
<comment type="subcellular location">
    <subcellularLocation>
        <location evidence="1">Cell membrane</location>
        <topology evidence="1">Multi-pass membrane protein</topology>
    </subcellularLocation>
</comment>
<feature type="binding site" evidence="7">
    <location>
        <position position="430"/>
    </location>
    <ligand>
        <name>Mn(2+)</name>
        <dbReference type="ChEBI" id="CHEBI:29035"/>
        <label>2</label>
    </ligand>
</feature>
<comment type="similarity">
    <text evidence="6">Belongs to the GdpP/PdeA phosphodiesterase family.</text>
</comment>
<dbReference type="InterPro" id="IPR038763">
    <property type="entry name" value="DHH_sf"/>
</dbReference>
<dbReference type="GO" id="GO:0046872">
    <property type="term" value="F:metal ion binding"/>
    <property type="evidence" value="ECO:0007669"/>
    <property type="project" value="UniProtKB-KW"/>
</dbReference>
<evidence type="ECO:0000259" key="9">
    <source>
        <dbReference type="PROSITE" id="PS50887"/>
    </source>
</evidence>
<dbReference type="GO" id="GO:0016787">
    <property type="term" value="F:hydrolase activity"/>
    <property type="evidence" value="ECO:0007669"/>
    <property type="project" value="UniProtKB-UniRule"/>
</dbReference>
<comment type="function">
    <text evidence="6">Has phosphodiesterase (PDE) activity against cyclic-di-AMP (c-di-AMP).</text>
</comment>
<dbReference type="GO" id="GO:0003676">
    <property type="term" value="F:nucleic acid binding"/>
    <property type="evidence" value="ECO:0007669"/>
    <property type="project" value="UniProtKB-UniRule"/>
</dbReference>
<dbReference type="GO" id="GO:0106409">
    <property type="term" value="F:cyclic-di-AMP phosphodiesterase activity"/>
    <property type="evidence" value="ECO:0007669"/>
    <property type="project" value="RHEA"/>
</dbReference>
<dbReference type="GO" id="GO:0005886">
    <property type="term" value="C:plasma membrane"/>
    <property type="evidence" value="ECO:0007669"/>
    <property type="project" value="UniProtKB-SubCell"/>
</dbReference>
<dbReference type="Gene3D" id="3.10.310.30">
    <property type="match status" value="1"/>
</dbReference>
<dbReference type="EMBL" id="LN650648">
    <property type="protein sequence ID" value="CEI74300.1"/>
    <property type="molecule type" value="Genomic_DNA"/>
</dbReference>
<keyword evidence="10" id="KW-0689">Ribosomal protein</keyword>
<accession>A0A2P2BVD4</accession>
<dbReference type="Proteomes" id="UP000245695">
    <property type="component" value="Chromosome 1"/>
</dbReference>
<feature type="transmembrane region" description="Helical" evidence="8">
    <location>
        <begin position="16"/>
        <end position="48"/>
    </location>
</feature>
<dbReference type="RefSeq" id="WP_092921659.1">
    <property type="nucleotide sequence ID" value="NZ_FJTZ01000006.1"/>
</dbReference>
<keyword evidence="6" id="KW-0378">Hydrolase</keyword>
<keyword evidence="2 6" id="KW-1003">Cell membrane</keyword>